<evidence type="ECO:0000313" key="2">
    <source>
        <dbReference type="EMBL" id="GFN83918.1"/>
    </source>
</evidence>
<dbReference type="Pfam" id="PF21788">
    <property type="entry name" value="TNP-like_GBD"/>
    <property type="match status" value="1"/>
</dbReference>
<evidence type="ECO:0000313" key="3">
    <source>
        <dbReference type="Proteomes" id="UP000735302"/>
    </source>
</evidence>
<dbReference type="InterPro" id="IPR048366">
    <property type="entry name" value="TNP-like_GBD"/>
</dbReference>
<accession>A0AAV3YPF7</accession>
<dbReference type="AlphaFoldDB" id="A0AAV3YPF7"/>
<comment type="caution">
    <text evidence="2">The sequence shown here is derived from an EMBL/GenBank/DDBJ whole genome shotgun (WGS) entry which is preliminary data.</text>
</comment>
<gene>
    <name evidence="2" type="ORF">PoB_001042400</name>
</gene>
<reference evidence="2 3" key="1">
    <citation type="journal article" date="2021" name="Elife">
        <title>Chloroplast acquisition without the gene transfer in kleptoplastic sea slugs, Plakobranchus ocellatus.</title>
        <authorList>
            <person name="Maeda T."/>
            <person name="Takahashi S."/>
            <person name="Yoshida T."/>
            <person name="Shimamura S."/>
            <person name="Takaki Y."/>
            <person name="Nagai Y."/>
            <person name="Toyoda A."/>
            <person name="Suzuki Y."/>
            <person name="Arimoto A."/>
            <person name="Ishii H."/>
            <person name="Satoh N."/>
            <person name="Nishiyama T."/>
            <person name="Hasebe M."/>
            <person name="Maruyama T."/>
            <person name="Minagawa J."/>
            <person name="Obokata J."/>
            <person name="Shigenobu S."/>
        </authorList>
    </citation>
    <scope>NUCLEOTIDE SEQUENCE [LARGE SCALE GENOMIC DNA]</scope>
</reference>
<evidence type="ECO:0000259" key="1">
    <source>
        <dbReference type="Pfam" id="PF21788"/>
    </source>
</evidence>
<dbReference type="Proteomes" id="UP000735302">
    <property type="component" value="Unassembled WGS sequence"/>
</dbReference>
<sequence>MVTRLYFHRLTLQNQRKKTNLPATNDREKVCAIHPDEVAYKASVLFNPLDDQVEGFEDFRQFGRSPKHATHALGVILKGFSTNHLRICLVAQVLGHRVAAGISAMVTLEAQPPQAIETAKFAEQFDRLFQCFNSSDLKSKKYHGTLNYPQFNTHHLPKPNFGMAKIR</sequence>
<dbReference type="EMBL" id="BLXT01001270">
    <property type="protein sequence ID" value="GFN83918.1"/>
    <property type="molecule type" value="Genomic_DNA"/>
</dbReference>
<feature type="domain" description="Transposable element P transposase-like GTP-binding insertion" evidence="1">
    <location>
        <begin position="80"/>
        <end position="143"/>
    </location>
</feature>
<name>A0AAV3YPF7_9GAST</name>
<organism evidence="2 3">
    <name type="scientific">Plakobranchus ocellatus</name>
    <dbReference type="NCBI Taxonomy" id="259542"/>
    <lineage>
        <taxon>Eukaryota</taxon>
        <taxon>Metazoa</taxon>
        <taxon>Spiralia</taxon>
        <taxon>Lophotrochozoa</taxon>
        <taxon>Mollusca</taxon>
        <taxon>Gastropoda</taxon>
        <taxon>Heterobranchia</taxon>
        <taxon>Euthyneura</taxon>
        <taxon>Panpulmonata</taxon>
        <taxon>Sacoglossa</taxon>
        <taxon>Placobranchoidea</taxon>
        <taxon>Plakobranchidae</taxon>
        <taxon>Plakobranchus</taxon>
    </lineage>
</organism>
<proteinExistence type="predicted"/>
<protein>
    <recommendedName>
        <fullName evidence="1">Transposable element P transposase-like GTP-binding insertion domain-containing protein</fullName>
    </recommendedName>
</protein>
<keyword evidence="3" id="KW-1185">Reference proteome</keyword>